<sequence>MQKTCIIVPCYNEASRFPLKAFQEFLKRDNTLDFCFVNDGSKDATAVILESLKKDYTNVTVFNLDKNKGKAEAIRYAVHNINHEHCNYIGYLDADLSTSLNEMLRLTNFISPKTQFIMGSRIKTLNTTIKRHPLRHILGRVLATVTNIMILKLPIYDTQCGAKLIKTSLAVSIFKEPFVSKWLFDIELLLRSQQILGNDFSDISIAEVPLQKWFDKGDSRITWVDFIRIPLDLIKIRNKYR</sequence>
<dbReference type="SUPFAM" id="SSF53448">
    <property type="entry name" value="Nucleotide-diphospho-sugar transferases"/>
    <property type="match status" value="1"/>
</dbReference>
<accession>A0ABP7HDB5</accession>
<dbReference type="EMBL" id="BAABBI010000002">
    <property type="protein sequence ID" value="GAA3785557.1"/>
    <property type="molecule type" value="Genomic_DNA"/>
</dbReference>
<organism evidence="2 3">
    <name type="scientific">Corallibacter vietnamensis</name>
    <dbReference type="NCBI Taxonomy" id="904130"/>
    <lineage>
        <taxon>Bacteria</taxon>
        <taxon>Pseudomonadati</taxon>
        <taxon>Bacteroidota</taxon>
        <taxon>Flavobacteriia</taxon>
        <taxon>Flavobacteriales</taxon>
        <taxon>Flavobacteriaceae</taxon>
        <taxon>Corallibacter</taxon>
    </lineage>
</organism>
<dbReference type="Proteomes" id="UP001501456">
    <property type="component" value="Unassembled WGS sequence"/>
</dbReference>
<proteinExistence type="predicted"/>
<feature type="domain" description="Glycosyltransferase 2-like" evidence="1">
    <location>
        <begin position="5"/>
        <end position="167"/>
    </location>
</feature>
<evidence type="ECO:0000259" key="1">
    <source>
        <dbReference type="Pfam" id="PF00535"/>
    </source>
</evidence>
<dbReference type="InterPro" id="IPR001173">
    <property type="entry name" value="Glyco_trans_2-like"/>
</dbReference>
<dbReference type="Pfam" id="PF00535">
    <property type="entry name" value="Glycos_transf_2"/>
    <property type="match status" value="1"/>
</dbReference>
<dbReference type="PANTHER" id="PTHR10859">
    <property type="entry name" value="GLYCOSYL TRANSFERASE"/>
    <property type="match status" value="1"/>
</dbReference>
<comment type="caution">
    <text evidence="2">The sequence shown here is derived from an EMBL/GenBank/DDBJ whole genome shotgun (WGS) entry which is preliminary data.</text>
</comment>
<keyword evidence="3" id="KW-1185">Reference proteome</keyword>
<name>A0ABP7HDB5_9FLAO</name>
<dbReference type="InterPro" id="IPR029044">
    <property type="entry name" value="Nucleotide-diphossugar_trans"/>
</dbReference>
<gene>
    <name evidence="2" type="ORF">GCM10022271_17590</name>
</gene>
<dbReference type="Gene3D" id="3.90.550.10">
    <property type="entry name" value="Spore Coat Polysaccharide Biosynthesis Protein SpsA, Chain A"/>
    <property type="match status" value="1"/>
</dbReference>
<protein>
    <recommendedName>
        <fullName evidence="1">Glycosyltransferase 2-like domain-containing protein</fullName>
    </recommendedName>
</protein>
<dbReference type="RefSeq" id="WP_344729530.1">
    <property type="nucleotide sequence ID" value="NZ_BAABBI010000002.1"/>
</dbReference>
<evidence type="ECO:0000313" key="2">
    <source>
        <dbReference type="EMBL" id="GAA3785557.1"/>
    </source>
</evidence>
<evidence type="ECO:0000313" key="3">
    <source>
        <dbReference type="Proteomes" id="UP001501456"/>
    </source>
</evidence>
<dbReference type="PANTHER" id="PTHR10859:SF91">
    <property type="entry name" value="DOLICHYL-PHOSPHATE BETA-GLUCOSYLTRANSFERASE"/>
    <property type="match status" value="1"/>
</dbReference>
<reference evidence="3" key="1">
    <citation type="journal article" date="2019" name="Int. J. Syst. Evol. Microbiol.">
        <title>The Global Catalogue of Microorganisms (GCM) 10K type strain sequencing project: providing services to taxonomists for standard genome sequencing and annotation.</title>
        <authorList>
            <consortium name="The Broad Institute Genomics Platform"/>
            <consortium name="The Broad Institute Genome Sequencing Center for Infectious Disease"/>
            <person name="Wu L."/>
            <person name="Ma J."/>
        </authorList>
    </citation>
    <scope>NUCLEOTIDE SEQUENCE [LARGE SCALE GENOMIC DNA]</scope>
    <source>
        <strain evidence="3">JCM 17525</strain>
    </source>
</reference>